<reference evidence="2 3" key="2">
    <citation type="submission" date="2021-10" db="EMBL/GenBank/DDBJ databases">
        <authorList>
            <person name="Piombo E."/>
        </authorList>
    </citation>
    <scope>NUCLEOTIDE SEQUENCE [LARGE SCALE GENOMIC DNA]</scope>
</reference>
<proteinExistence type="predicted"/>
<protein>
    <recommendedName>
        <fullName evidence="1">Protein kinase domain-containing protein</fullName>
    </recommendedName>
</protein>
<evidence type="ECO:0000259" key="1">
    <source>
        <dbReference type="PROSITE" id="PS50011"/>
    </source>
</evidence>
<dbReference type="InterPro" id="IPR000719">
    <property type="entry name" value="Prot_kinase_dom"/>
</dbReference>
<dbReference type="EMBL" id="CABFOC020000063">
    <property type="protein sequence ID" value="CAH0055937.1"/>
    <property type="molecule type" value="Genomic_DNA"/>
</dbReference>
<evidence type="ECO:0000313" key="3">
    <source>
        <dbReference type="Proteomes" id="UP000775872"/>
    </source>
</evidence>
<gene>
    <name evidence="2" type="ORF">CSOL1703_00005871</name>
</gene>
<dbReference type="GO" id="GO:0004672">
    <property type="term" value="F:protein kinase activity"/>
    <property type="evidence" value="ECO:0007669"/>
    <property type="project" value="InterPro"/>
</dbReference>
<dbReference type="AlphaFoldDB" id="A0A9N9ZGC9"/>
<sequence length="369" mass="42244">MPPRSPSRSRSPSPPPRPYEIRGFEIGGDSFDINIRVNNVRFDIPLSPDHFVQSPKALVLFNKIFGLVKRDDDDDDPDVWDYAREIADHFLPDFHRLAPKKVHTGKLTLADLRATGYFECEYKVVKERPTITTVQPWGRQDGEDDPCADKEWDLRTYQSTFPLFSLEDVEVPYTDGESVHDIIPQKVFVNGKTCFYKSCYSPWDALEEVTKYCKIAQSGLSMSDLRTSRLSGIVTYRDGLARGLLYDWIETKDPGTLTWAIEHDVPRSQKNKWMLQIRDAVRKLHNLGVVWGDVKADNVLIDMDKNAVVIDLEGGTTRGWVDRELLGTIEGDQQGLKRLVDFILNDDSPLRLRNRVGSDCEYESEEEES</sequence>
<dbReference type="Proteomes" id="UP000775872">
    <property type="component" value="Unassembled WGS sequence"/>
</dbReference>
<dbReference type="GO" id="GO:0005524">
    <property type="term" value="F:ATP binding"/>
    <property type="evidence" value="ECO:0007669"/>
    <property type="project" value="InterPro"/>
</dbReference>
<evidence type="ECO:0000313" key="2">
    <source>
        <dbReference type="EMBL" id="CAH0055937.1"/>
    </source>
</evidence>
<dbReference type="PROSITE" id="PS50011">
    <property type="entry name" value="PROTEIN_KINASE_DOM"/>
    <property type="match status" value="1"/>
</dbReference>
<organism evidence="2 3">
    <name type="scientific">Clonostachys solani</name>
    <dbReference type="NCBI Taxonomy" id="160281"/>
    <lineage>
        <taxon>Eukaryota</taxon>
        <taxon>Fungi</taxon>
        <taxon>Dikarya</taxon>
        <taxon>Ascomycota</taxon>
        <taxon>Pezizomycotina</taxon>
        <taxon>Sordariomycetes</taxon>
        <taxon>Hypocreomycetidae</taxon>
        <taxon>Hypocreales</taxon>
        <taxon>Bionectriaceae</taxon>
        <taxon>Clonostachys</taxon>
    </lineage>
</organism>
<dbReference type="Gene3D" id="1.10.510.10">
    <property type="entry name" value="Transferase(Phosphotransferase) domain 1"/>
    <property type="match status" value="1"/>
</dbReference>
<comment type="caution">
    <text evidence="2">The sequence shown here is derived from an EMBL/GenBank/DDBJ whole genome shotgun (WGS) entry which is preliminary data.</text>
</comment>
<feature type="domain" description="Protein kinase" evidence="1">
    <location>
        <begin position="107"/>
        <end position="369"/>
    </location>
</feature>
<reference evidence="3" key="1">
    <citation type="submission" date="2019-06" db="EMBL/GenBank/DDBJ databases">
        <authorList>
            <person name="Broberg M."/>
        </authorList>
    </citation>
    <scope>NUCLEOTIDE SEQUENCE [LARGE SCALE GENOMIC DNA]</scope>
</reference>
<dbReference type="SUPFAM" id="SSF56112">
    <property type="entry name" value="Protein kinase-like (PK-like)"/>
    <property type="match status" value="1"/>
</dbReference>
<accession>A0A9N9ZGC9</accession>
<dbReference type="InterPro" id="IPR011009">
    <property type="entry name" value="Kinase-like_dom_sf"/>
</dbReference>
<name>A0A9N9ZGC9_9HYPO</name>
<keyword evidence="3" id="KW-1185">Reference proteome</keyword>
<dbReference type="OrthoDB" id="4062651at2759"/>